<dbReference type="Gene3D" id="3.20.20.80">
    <property type="entry name" value="Glycosidases"/>
    <property type="match status" value="2"/>
</dbReference>
<reference evidence="5 6" key="1">
    <citation type="submission" date="2010-07" db="EMBL/GenBank/DDBJ databases">
        <title>The draft genome of Paenibacillus curdlanolyticus YK9.</title>
        <authorList>
            <consortium name="US DOE Joint Genome Institute (JGI-PGF)"/>
            <person name="Lucas S."/>
            <person name="Copeland A."/>
            <person name="Lapidus A."/>
            <person name="Cheng J.-F."/>
            <person name="Bruce D."/>
            <person name="Goodwin L."/>
            <person name="Pitluck S."/>
            <person name="Land M.L."/>
            <person name="Hauser L."/>
            <person name="Chang Y.-J."/>
            <person name="Jeffries C."/>
            <person name="Anderson I.J."/>
            <person name="Johnson E."/>
            <person name="Loganathan U."/>
            <person name="Mulhopadhyay B."/>
            <person name="Kyrpides N."/>
            <person name="Woyke T.J."/>
        </authorList>
    </citation>
    <scope>NUCLEOTIDE SEQUENCE [LARGE SCALE GENOMIC DNA]</scope>
    <source>
        <strain evidence="5 6">YK9</strain>
    </source>
</reference>
<organism evidence="5 6">
    <name type="scientific">Paenibacillus curdlanolyticus YK9</name>
    <dbReference type="NCBI Taxonomy" id="717606"/>
    <lineage>
        <taxon>Bacteria</taxon>
        <taxon>Bacillati</taxon>
        <taxon>Bacillota</taxon>
        <taxon>Bacilli</taxon>
        <taxon>Bacillales</taxon>
        <taxon>Paenibacillaceae</taxon>
        <taxon>Paenibacillus</taxon>
    </lineage>
</organism>
<protein>
    <submittedName>
        <fullName evidence="5">S-layer domain protein</fullName>
    </submittedName>
</protein>
<dbReference type="InterPro" id="IPR013783">
    <property type="entry name" value="Ig-like_fold"/>
</dbReference>
<dbReference type="PANTHER" id="PTHR43308">
    <property type="entry name" value="OUTER MEMBRANE PROTEIN ALPHA-RELATED"/>
    <property type="match status" value="1"/>
</dbReference>
<dbReference type="EMBL" id="AEDD01000013">
    <property type="protein sequence ID" value="EFM08926.1"/>
    <property type="molecule type" value="Genomic_DNA"/>
</dbReference>
<dbReference type="eggNOG" id="COG5297">
    <property type="taxonomic scope" value="Bacteria"/>
</dbReference>
<dbReference type="Gene3D" id="2.60.120.260">
    <property type="entry name" value="Galactose-binding domain-like"/>
    <property type="match status" value="4"/>
</dbReference>
<evidence type="ECO:0000313" key="6">
    <source>
        <dbReference type="Proteomes" id="UP000005387"/>
    </source>
</evidence>
<evidence type="ECO:0000256" key="2">
    <source>
        <dbReference type="ARBA" id="ARBA00022729"/>
    </source>
</evidence>
<dbReference type="PROSITE" id="PS51175">
    <property type="entry name" value="CBM6"/>
    <property type="match status" value="3"/>
</dbReference>
<dbReference type="InterPro" id="IPR013780">
    <property type="entry name" value="Glyco_hydro_b"/>
</dbReference>
<dbReference type="InterPro" id="IPR025092">
    <property type="entry name" value="Glyco_hydro_66"/>
</dbReference>
<feature type="domain" description="SLH" evidence="4">
    <location>
        <begin position="1500"/>
        <end position="1559"/>
    </location>
</feature>
<dbReference type="GO" id="GO:0030246">
    <property type="term" value="F:carbohydrate binding"/>
    <property type="evidence" value="ECO:0007669"/>
    <property type="project" value="InterPro"/>
</dbReference>
<dbReference type="InterPro" id="IPR005084">
    <property type="entry name" value="CBM6"/>
</dbReference>
<dbReference type="Pfam" id="PF16990">
    <property type="entry name" value="CBM_35"/>
    <property type="match status" value="1"/>
</dbReference>
<proteinExistence type="inferred from homology"/>
<dbReference type="OrthoDB" id="9778932at2"/>
<name>E0IFF0_9BACL</name>
<dbReference type="eggNOG" id="COG1649">
    <property type="taxonomic scope" value="Bacteria"/>
</dbReference>
<evidence type="ECO:0000259" key="3">
    <source>
        <dbReference type="PROSITE" id="PS51175"/>
    </source>
</evidence>
<dbReference type="Gene3D" id="2.60.40.10">
    <property type="entry name" value="Immunoglobulins"/>
    <property type="match status" value="1"/>
</dbReference>
<dbReference type="Gene3D" id="2.60.40.1180">
    <property type="entry name" value="Golgi alpha-mannosidase II"/>
    <property type="match status" value="1"/>
</dbReference>
<dbReference type="InterPro" id="IPR001119">
    <property type="entry name" value="SLH_dom"/>
</dbReference>
<dbReference type="STRING" id="717606.PaecuDRAFT_4391"/>
<evidence type="ECO:0000259" key="4">
    <source>
        <dbReference type="PROSITE" id="PS51272"/>
    </source>
</evidence>
<feature type="domain" description="CBM6" evidence="3">
    <location>
        <begin position="583"/>
        <end position="707"/>
    </location>
</feature>
<dbReference type="CDD" id="cd02795">
    <property type="entry name" value="CBM6-CBM35-CBM36_like"/>
    <property type="match status" value="1"/>
</dbReference>
<feature type="domain" description="CBM6" evidence="3">
    <location>
        <begin position="449"/>
        <end position="584"/>
    </location>
</feature>
<evidence type="ECO:0000256" key="1">
    <source>
        <dbReference type="ARBA" id="ARBA00010837"/>
    </source>
</evidence>
<dbReference type="Proteomes" id="UP000005387">
    <property type="component" value="Unassembled WGS sequence"/>
</dbReference>
<dbReference type="Pfam" id="PF00395">
    <property type="entry name" value="SLH"/>
    <property type="match status" value="3"/>
</dbReference>
<sequence length="1686" mass="183267">MGMKKTILLCTLSVIAAGQGEIPFQGNAGDAQVAHAGAANGIATMQEMLKTVTSISVDKARYLPGEEVTLTIKLADRVDWTGTLNLQIYQINELVASGAKTVAVKQGQGELQVKWKAPERDFTGYLVKASVNGASENDFATAAIDVSSDWKRYPRYGYVSEFPNETAEQSDAKLKQLSQDYYLNGYQFYDWMWRHDVSVYSKTDENGKPLKDGNGNYITEEINASTHYTDLLGRTLYPMSVKQQVESAQKYGSAAMAYQMNYAARENYTDFGVSPEWGLYNKSAQFPLDPTNPQKDQNGFTFEVNGKPTSLFLQDPGNTAWQAYISKQFNRSVNVFGFDGIHLDQWGASDNDFLYDYNGNKRYYSLDYDKLIGAVKDSLVANNPKKSDVTLNMVGGNADYSAVTNPQTKTDFDYSEIWQDRNQYRDLQKVVEDTRGKNGGKAMVIAGYMNYKQATGVTTRGTDAMDVPAEADYQSRITKAYGWVGNFGRKDTDAVTFTVNAPVKGSYELTLNYGQGNGSGYPEGKLTVNGQVAADAIAFDSNTGWGNPVSGSKVNLELEAGTNTVKLTLNTNGLWLNLASLDVKGQGIEERFEAVDAKLDTVIVDQYSNVYNFDTKGDYVTFHVNVPAEGDYPLGFSYASDWQSVDRELVVNDVQQGRVAFQGAGAWDKFTKRENMSTVHLAAGNNTVKLAAPKDDMGIKLQYMTVGANKYYALYADIPQTNSIKQSESKTDNFGQAGQSITYTVNNAQAVDSITVLYHGDNDPVMSVLVDGQPAQQAQNVAFLRTSGGWDGAMQPKTLTVAIPAGKHEVTLKMESSGQYINVGGILVGGFEYSTGSAQGDGGVVPLVGYVYDFNNENDRVVFDVTADAAGSYDLNWVYQNNAPNAGTAIRSVTVGDGQSVPVSFVPTLGNSWQTAVTSGVQLQQGNNRIEIKMNAQADNGIKLDKLTVQTSGSPADEAYAYEAESIREAETFSLYKDTVINFGEIGQQVTYPVTIPQTGEQSLIFTYSNAGASTSRSVYIDGVRAKDAGGNDLKVWFSGTESKDRYSEDGYVIVPAMTAGNHTVTLKAEADDERGTVQLRGVTAGYFNEPSVRLMDAALATMGATHIEIGTAERIEEGPNMLAHEYYPNRSKKMTVNTKEAMKDYYKFFAAYENLLFDSKVDTSGTIGVKDANGDAMQTSKDGTANTLWYTVRTNAGNASFETYDLIHLVSDWRNAANEPALLQDIQVDYALGLTQDAAPNLKVYAATPDGNEGAMKELTYTWNGDHILINVPSVSYWSMLVVDRNPQQGTVQQIFNAGGNSSSSGTGIPVVVPPAADGLKVVTVQELQQANGGKVMIALPSEMKSVRIPAEAGELLGSNKLELQYGPLALSWNAGAIKKLCAGAAKQEGAYLEVKLTPIDNPAKGTPSQAFVQKGGFYSLQMTLKMKDGTTLETESLEPGVNLAYRVDGLKMSGKLLGLYVYDKKSGQWAYAGGHYNTNDKSFYAGLATQGAFAFFEYEKSFVDVPSTHWAFEAVSSLVAKQAIKGVTEFNFAPSETSSRAQIAAMVARALNLESKGSDASFIDVPATAWYAEELTAAYETGLVQGSVGGKFMPNAPITRQELAVMLVRAYSAFGSHAFTSKEREYTDADQIAAWAKDAVKKATEYGLLQGLQNGEFAPTRNCTRSEVAMALDNLLNRVNNSSI</sequence>
<dbReference type="SUPFAM" id="SSF49785">
    <property type="entry name" value="Galactose-binding domain-like"/>
    <property type="match status" value="4"/>
</dbReference>
<dbReference type="eggNOG" id="COG1621">
    <property type="taxonomic scope" value="Bacteria"/>
</dbReference>
<keyword evidence="6" id="KW-1185">Reference proteome</keyword>
<evidence type="ECO:0000313" key="5">
    <source>
        <dbReference type="EMBL" id="EFM08926.1"/>
    </source>
</evidence>
<dbReference type="InterPro" id="IPR051465">
    <property type="entry name" value="Cell_Envelope_Struct_Comp"/>
</dbReference>
<dbReference type="InterPro" id="IPR008979">
    <property type="entry name" value="Galactose-bd-like_sf"/>
</dbReference>
<gene>
    <name evidence="5" type="ORF">PaecuDRAFT_4391</name>
</gene>
<feature type="domain" description="CBM6" evidence="3">
    <location>
        <begin position="810"/>
        <end position="950"/>
    </location>
</feature>
<dbReference type="CDD" id="cd14745">
    <property type="entry name" value="GH66"/>
    <property type="match status" value="1"/>
</dbReference>
<accession>E0IFF0</accession>
<keyword evidence="2" id="KW-0732">Signal</keyword>
<feature type="domain" description="SLH" evidence="4">
    <location>
        <begin position="1625"/>
        <end position="1686"/>
    </location>
</feature>
<comment type="similarity">
    <text evidence="1">Belongs to the glycosyl hydrolase 66 family.</text>
</comment>
<dbReference type="Pfam" id="PF13199">
    <property type="entry name" value="Glyco_hydro_66"/>
    <property type="match status" value="2"/>
</dbReference>
<feature type="domain" description="SLH" evidence="4">
    <location>
        <begin position="1560"/>
        <end position="1623"/>
    </location>
</feature>
<dbReference type="PROSITE" id="PS51272">
    <property type="entry name" value="SLH"/>
    <property type="match status" value="3"/>
</dbReference>